<dbReference type="Gene3D" id="1.10.3970.10">
    <property type="entry name" value="BSD domain"/>
    <property type="match status" value="1"/>
</dbReference>
<dbReference type="PANTHER" id="PTHR16019">
    <property type="entry name" value="SYNAPSE-ASSOCIATED PROTEIN"/>
    <property type="match status" value="1"/>
</dbReference>
<protein>
    <submittedName>
        <fullName evidence="3">BSD domain-containing protein 1</fullName>
    </submittedName>
</protein>
<dbReference type="InterPro" id="IPR035925">
    <property type="entry name" value="BSD_dom_sf"/>
</dbReference>
<accession>A0ABQ9VB44</accession>
<feature type="compositionally biased region" description="Polar residues" evidence="1">
    <location>
        <begin position="277"/>
        <end position="289"/>
    </location>
</feature>
<feature type="region of interest" description="Disordered" evidence="1">
    <location>
        <begin position="209"/>
        <end position="289"/>
    </location>
</feature>
<dbReference type="Pfam" id="PF03909">
    <property type="entry name" value="BSD"/>
    <property type="match status" value="1"/>
</dbReference>
<feature type="compositionally biased region" description="Basic and acidic residues" evidence="1">
    <location>
        <begin position="474"/>
        <end position="485"/>
    </location>
</feature>
<dbReference type="Proteomes" id="UP001266305">
    <property type="component" value="Unassembled WGS sequence"/>
</dbReference>
<evidence type="ECO:0000256" key="1">
    <source>
        <dbReference type="SAM" id="MobiDB-lite"/>
    </source>
</evidence>
<organism evidence="3 4">
    <name type="scientific">Saguinus oedipus</name>
    <name type="common">Cotton-top tamarin</name>
    <name type="synonym">Oedipomidas oedipus</name>
    <dbReference type="NCBI Taxonomy" id="9490"/>
    <lineage>
        <taxon>Eukaryota</taxon>
        <taxon>Metazoa</taxon>
        <taxon>Chordata</taxon>
        <taxon>Craniata</taxon>
        <taxon>Vertebrata</taxon>
        <taxon>Euteleostomi</taxon>
        <taxon>Mammalia</taxon>
        <taxon>Eutheria</taxon>
        <taxon>Euarchontoglires</taxon>
        <taxon>Primates</taxon>
        <taxon>Haplorrhini</taxon>
        <taxon>Platyrrhini</taxon>
        <taxon>Cebidae</taxon>
        <taxon>Callitrichinae</taxon>
        <taxon>Saguinus</taxon>
    </lineage>
</organism>
<sequence>MKLGQSSEALEFMKRDLTEFTQVVQHDTACTIAATANVVKEKLASLTLFSAPCPRLLEGILRWSTEGSSGATEKMKKGLSDFLGVISDTFAPSPDKTIDCDVITLMGTPSGTAEPYDGTKARLYSLQSDPATYCNEPDGPPELFEAWLSQFCLEEKKGEISELLVGSPSIRALYTKMVPAAVSHSEFWHRYFYKVHQLEQEQARRDVLKQRADQSISEEPGWEEEDEELMGISPASPKEGKVPVAKTSTFSEVGPSPQNPCEENLVTSVEPPAEVTPSESSESISLVTQITNPAAAPEAPVLPKDLSQKLLEASLEEQGLAVDVGETGPPPPVHSKPLTPAGHPSGPEPRPPARVETLREEAPTDLRVFELNSDSGKSTPSNNGKKGRSGSPGPDGCAGQGRFPRQICLLSLEKEVQEALTSHRLDLLSSSTDISEDWEKDFDLDMTEEEVQMALSKVDASGENLLLQGSANSRPREGTKQEQDTKQLPAVQSGNQSRVLTTLVSLASPPWPFCFWKGYPGAELETLIRLLQKLFLKTDPAFALSPSTLVKPHLWGNEGLQESLESLVLHDAALVILVPNLVCSPVSEMDRGQGYQESGVTSTSNHQ</sequence>
<feature type="domain" description="BSD" evidence="2">
    <location>
        <begin position="147"/>
        <end position="199"/>
    </location>
</feature>
<gene>
    <name evidence="3" type="primary">BSDC1</name>
    <name evidence="3" type="ORF">P7K49_015900</name>
</gene>
<dbReference type="SUPFAM" id="SSF140383">
    <property type="entry name" value="BSD domain-like"/>
    <property type="match status" value="1"/>
</dbReference>
<reference evidence="3 4" key="1">
    <citation type="submission" date="2023-05" db="EMBL/GenBank/DDBJ databases">
        <title>B98-5 Cell Line De Novo Hybrid Assembly: An Optical Mapping Approach.</title>
        <authorList>
            <person name="Kananen K."/>
            <person name="Auerbach J.A."/>
            <person name="Kautto E."/>
            <person name="Blachly J.S."/>
        </authorList>
    </citation>
    <scope>NUCLEOTIDE SEQUENCE [LARGE SCALE GENOMIC DNA]</scope>
    <source>
        <strain evidence="3">B95-8</strain>
        <tissue evidence="3">Cell line</tissue>
    </source>
</reference>
<keyword evidence="4" id="KW-1185">Reference proteome</keyword>
<feature type="compositionally biased region" description="Polar residues" evidence="1">
    <location>
        <begin position="372"/>
        <end position="384"/>
    </location>
</feature>
<dbReference type="SMART" id="SM00751">
    <property type="entry name" value="BSD"/>
    <property type="match status" value="1"/>
</dbReference>
<evidence type="ECO:0000313" key="3">
    <source>
        <dbReference type="EMBL" id="KAK2106386.1"/>
    </source>
</evidence>
<dbReference type="InterPro" id="IPR051494">
    <property type="entry name" value="BSD_domain-containing"/>
</dbReference>
<feature type="compositionally biased region" description="Basic and acidic residues" evidence="1">
    <location>
        <begin position="351"/>
        <end position="368"/>
    </location>
</feature>
<dbReference type="PANTHER" id="PTHR16019:SF5">
    <property type="entry name" value="BSD DOMAIN-CONTAINING PROTEIN 1"/>
    <property type="match status" value="1"/>
</dbReference>
<dbReference type="InterPro" id="IPR005607">
    <property type="entry name" value="BSD_dom"/>
</dbReference>
<evidence type="ECO:0000259" key="2">
    <source>
        <dbReference type="PROSITE" id="PS50858"/>
    </source>
</evidence>
<name>A0ABQ9VB44_SAGOE</name>
<feature type="region of interest" description="Disordered" evidence="1">
    <location>
        <begin position="317"/>
        <end position="399"/>
    </location>
</feature>
<evidence type="ECO:0000313" key="4">
    <source>
        <dbReference type="Proteomes" id="UP001266305"/>
    </source>
</evidence>
<proteinExistence type="predicted"/>
<feature type="region of interest" description="Disordered" evidence="1">
    <location>
        <begin position="469"/>
        <end position="490"/>
    </location>
</feature>
<feature type="compositionally biased region" description="Acidic residues" evidence="1">
    <location>
        <begin position="220"/>
        <end position="229"/>
    </location>
</feature>
<dbReference type="PROSITE" id="PS50858">
    <property type="entry name" value="BSD"/>
    <property type="match status" value="1"/>
</dbReference>
<dbReference type="EMBL" id="JASSZA010000007">
    <property type="protein sequence ID" value="KAK2106386.1"/>
    <property type="molecule type" value="Genomic_DNA"/>
</dbReference>
<comment type="caution">
    <text evidence="3">The sequence shown here is derived from an EMBL/GenBank/DDBJ whole genome shotgun (WGS) entry which is preliminary data.</text>
</comment>